<evidence type="ECO:0000313" key="2">
    <source>
        <dbReference type="EMBL" id="MSS15483.1"/>
    </source>
</evidence>
<gene>
    <name evidence="2" type="ORF">FYJ35_10620</name>
</gene>
<evidence type="ECO:0000256" key="1">
    <source>
        <dbReference type="SAM" id="Phobius"/>
    </source>
</evidence>
<organism evidence="2 3">
    <name type="scientific">Porcincola intestinalis</name>
    <dbReference type="NCBI Taxonomy" id="2606632"/>
    <lineage>
        <taxon>Bacteria</taxon>
        <taxon>Bacillati</taxon>
        <taxon>Bacillota</taxon>
        <taxon>Clostridia</taxon>
        <taxon>Lachnospirales</taxon>
        <taxon>Lachnospiraceae</taxon>
        <taxon>Porcincola</taxon>
    </lineage>
</organism>
<keyword evidence="1" id="KW-1133">Transmembrane helix</keyword>
<evidence type="ECO:0000313" key="3">
    <source>
        <dbReference type="Proteomes" id="UP000481852"/>
    </source>
</evidence>
<keyword evidence="1" id="KW-0472">Membrane</keyword>
<name>A0A6L5X7U2_9FIRM</name>
<feature type="transmembrane region" description="Helical" evidence="1">
    <location>
        <begin position="6"/>
        <end position="29"/>
    </location>
</feature>
<proteinExistence type="predicted"/>
<reference evidence="2 3" key="1">
    <citation type="submission" date="2019-08" db="EMBL/GenBank/DDBJ databases">
        <title>In-depth cultivation of the pig gut microbiome towards novel bacterial diversity and tailored functional studies.</title>
        <authorList>
            <person name="Wylensek D."/>
            <person name="Hitch T.C.A."/>
            <person name="Clavel T."/>
        </authorList>
    </citation>
    <scope>NUCLEOTIDE SEQUENCE [LARGE SCALE GENOMIC DNA]</scope>
    <source>
        <strain evidence="2 3">Oil+RF-744-WCA-WT-11</strain>
    </source>
</reference>
<dbReference type="AlphaFoldDB" id="A0A6L5X7U2"/>
<keyword evidence="3" id="KW-1185">Reference proteome</keyword>
<dbReference type="Proteomes" id="UP000481852">
    <property type="component" value="Unassembled WGS sequence"/>
</dbReference>
<dbReference type="RefSeq" id="WP_154526385.1">
    <property type="nucleotide sequence ID" value="NZ_VULZ01000012.1"/>
</dbReference>
<protein>
    <submittedName>
        <fullName evidence="2">Uncharacterized protein</fullName>
    </submittedName>
</protein>
<accession>A0A6L5X7U2</accession>
<sequence>MTKRRTQEVICFLFISAGIILIIGGMYVLRERRRYDQKMAEKQAVVLSDLRQAIPEYSILKDEKSGDTEQDDGLGTGEAARAFSALPESGTDFAVISVDGVDCTGILQIPALNLEVAVAARYISPEYMAYIANGITENGSFSIASENRDSLLGRIMDLSDQNDVFFIDARGSRFAYKVSAVYTAKEIPDGTGPDQQKPVLNLCCPLGKQWFVAECIAGSESKEGQS</sequence>
<keyword evidence="1" id="KW-0812">Transmembrane</keyword>
<comment type="caution">
    <text evidence="2">The sequence shown here is derived from an EMBL/GenBank/DDBJ whole genome shotgun (WGS) entry which is preliminary data.</text>
</comment>
<dbReference type="EMBL" id="VULZ01000012">
    <property type="protein sequence ID" value="MSS15483.1"/>
    <property type="molecule type" value="Genomic_DNA"/>
</dbReference>